<feature type="transmembrane region" description="Helical" evidence="1">
    <location>
        <begin position="111"/>
        <end position="129"/>
    </location>
</feature>
<feature type="domain" description="DUF6545" evidence="2">
    <location>
        <begin position="255"/>
        <end position="392"/>
    </location>
</feature>
<protein>
    <recommendedName>
        <fullName evidence="2">DUF6545 domain-containing protein</fullName>
    </recommendedName>
</protein>
<keyword evidence="1" id="KW-0812">Transmembrane</keyword>
<dbReference type="InterPro" id="IPR046675">
    <property type="entry name" value="DUF6545"/>
</dbReference>
<evidence type="ECO:0000313" key="3">
    <source>
        <dbReference type="EMBL" id="GAA4312551.1"/>
    </source>
</evidence>
<evidence type="ECO:0000259" key="2">
    <source>
        <dbReference type="Pfam" id="PF20182"/>
    </source>
</evidence>
<keyword evidence="1" id="KW-0472">Membrane</keyword>
<feature type="transmembrane region" description="Helical" evidence="1">
    <location>
        <begin position="6"/>
        <end position="26"/>
    </location>
</feature>
<name>A0ABP8FWN1_9ACTN</name>
<keyword evidence="4" id="KW-1185">Reference proteome</keyword>
<keyword evidence="1" id="KW-1133">Transmembrane helix</keyword>
<reference evidence="4" key="1">
    <citation type="journal article" date="2019" name="Int. J. Syst. Evol. Microbiol.">
        <title>The Global Catalogue of Microorganisms (GCM) 10K type strain sequencing project: providing services to taxonomists for standard genome sequencing and annotation.</title>
        <authorList>
            <consortium name="The Broad Institute Genomics Platform"/>
            <consortium name="The Broad Institute Genome Sequencing Center for Infectious Disease"/>
            <person name="Wu L."/>
            <person name="Ma J."/>
        </authorList>
    </citation>
    <scope>NUCLEOTIDE SEQUENCE [LARGE SCALE GENOMIC DNA]</scope>
    <source>
        <strain evidence="4">JCM 31290</strain>
    </source>
</reference>
<proteinExistence type="predicted"/>
<evidence type="ECO:0000313" key="4">
    <source>
        <dbReference type="Proteomes" id="UP001501115"/>
    </source>
</evidence>
<dbReference type="RefSeq" id="WP_345662254.1">
    <property type="nucleotide sequence ID" value="NZ_BAABET010000004.1"/>
</dbReference>
<feature type="transmembrane region" description="Helical" evidence="1">
    <location>
        <begin position="223"/>
        <end position="243"/>
    </location>
</feature>
<dbReference type="Pfam" id="PF20182">
    <property type="entry name" value="DUF6545"/>
    <property type="match status" value="1"/>
</dbReference>
<dbReference type="Proteomes" id="UP001501115">
    <property type="component" value="Unassembled WGS sequence"/>
</dbReference>
<sequence length="415" mass="45658">MTTPLLYVFSCTHILTGLICLAAFRYKWRDFRRDPKNLALGALCATRFFNGLAYLLLAPVTYVWIGKLSGVPNLGTLLGHSFIVLAALAAHVMVTGWFRSPTEARRRLPQVTLPYLLAIVVMSVLFFASPLPGSHPVDFEVHFATHPTAGAYVVVFVVTYGLNLANTARHTWPSSRAVGLPWLSQSLLLTTVGSFFVVGFILGKLLGVVGRWCGVTWWDQTSILWSPLMGIAGSVLLVAGYTLPGWGAALSCRLGQWRSCYTLHPLWSALCGAAPGIALHKPRSPYLALCRRDLQTWLYRIVIEIRDGQRLLRPYVCDTCEERLRQTLRKSGLIRGDNADLLLEAALLALAVRRKKAGFQPSGQPTGSGSRHSGSEFADELAWLRQVAQAYARVSADPRLLPSLHDCACSMAPSR</sequence>
<dbReference type="InterPro" id="IPR050039">
    <property type="entry name" value="MAB_1171c-like"/>
</dbReference>
<comment type="caution">
    <text evidence="3">The sequence shown here is derived from an EMBL/GenBank/DDBJ whole genome shotgun (WGS) entry which is preliminary data.</text>
</comment>
<feature type="transmembrane region" description="Helical" evidence="1">
    <location>
        <begin position="180"/>
        <end position="203"/>
    </location>
</feature>
<gene>
    <name evidence="3" type="ORF">GCM10023086_33150</name>
</gene>
<accession>A0ABP8FWN1</accession>
<feature type="transmembrane region" description="Helical" evidence="1">
    <location>
        <begin position="77"/>
        <end position="99"/>
    </location>
</feature>
<dbReference type="NCBIfam" id="NF042915">
    <property type="entry name" value="MAB_1171c_fam"/>
    <property type="match status" value="1"/>
</dbReference>
<feature type="transmembrane region" description="Helical" evidence="1">
    <location>
        <begin position="38"/>
        <end position="65"/>
    </location>
</feature>
<feature type="transmembrane region" description="Helical" evidence="1">
    <location>
        <begin position="149"/>
        <end position="168"/>
    </location>
</feature>
<evidence type="ECO:0000256" key="1">
    <source>
        <dbReference type="SAM" id="Phobius"/>
    </source>
</evidence>
<dbReference type="EMBL" id="BAABET010000004">
    <property type="protein sequence ID" value="GAA4312551.1"/>
    <property type="molecule type" value="Genomic_DNA"/>
</dbReference>
<organism evidence="3 4">
    <name type="scientific">Streptomyces venetus</name>
    <dbReference type="NCBI Taxonomy" id="1701086"/>
    <lineage>
        <taxon>Bacteria</taxon>
        <taxon>Bacillati</taxon>
        <taxon>Actinomycetota</taxon>
        <taxon>Actinomycetes</taxon>
        <taxon>Kitasatosporales</taxon>
        <taxon>Streptomycetaceae</taxon>
        <taxon>Streptomyces</taxon>
    </lineage>
</organism>